<proteinExistence type="predicted"/>
<name>A0A1X7BRK5_9RHOB</name>
<gene>
    <name evidence="2" type="ORF">ROA7745_02140</name>
</gene>
<accession>A0A1X7BRK5</accession>
<reference evidence="2 3" key="1">
    <citation type="submission" date="2017-03" db="EMBL/GenBank/DDBJ databases">
        <authorList>
            <person name="Afonso C.L."/>
            <person name="Miller P.J."/>
            <person name="Scott M.A."/>
            <person name="Spackman E."/>
            <person name="Goraichik I."/>
            <person name="Dimitrov K.M."/>
            <person name="Suarez D.L."/>
            <person name="Swayne D.E."/>
        </authorList>
    </citation>
    <scope>NUCLEOTIDE SEQUENCE [LARGE SCALE GENOMIC DNA]</scope>
    <source>
        <strain evidence="2 3">CECT 7745</strain>
    </source>
</reference>
<dbReference type="RefSeq" id="WP_085800278.1">
    <property type="nucleotide sequence ID" value="NZ_FWXB01000007.1"/>
</dbReference>
<dbReference type="AlphaFoldDB" id="A0A1X7BRK5"/>
<organism evidence="2 3">
    <name type="scientific">Roseovarius aestuarii</name>
    <dbReference type="NCBI Taxonomy" id="475083"/>
    <lineage>
        <taxon>Bacteria</taxon>
        <taxon>Pseudomonadati</taxon>
        <taxon>Pseudomonadota</taxon>
        <taxon>Alphaproteobacteria</taxon>
        <taxon>Rhodobacterales</taxon>
        <taxon>Roseobacteraceae</taxon>
        <taxon>Roseovarius</taxon>
    </lineage>
</organism>
<dbReference type="Proteomes" id="UP000193224">
    <property type="component" value="Unassembled WGS sequence"/>
</dbReference>
<protein>
    <submittedName>
        <fullName evidence="2">Uncharacterized protein</fullName>
    </submittedName>
</protein>
<keyword evidence="3" id="KW-1185">Reference proteome</keyword>
<evidence type="ECO:0000256" key="1">
    <source>
        <dbReference type="SAM" id="MobiDB-lite"/>
    </source>
</evidence>
<feature type="region of interest" description="Disordered" evidence="1">
    <location>
        <begin position="53"/>
        <end position="88"/>
    </location>
</feature>
<sequence length="88" mass="9521">MTLTDQVDFVITDMGIHRGPLAWKLGASSTDHAAASRVFSVQVFDHRARSANLNATPTNRQIKPKPIQRDRSAFGGLQPVHNGPDATG</sequence>
<evidence type="ECO:0000313" key="3">
    <source>
        <dbReference type="Proteomes" id="UP000193224"/>
    </source>
</evidence>
<evidence type="ECO:0000313" key="2">
    <source>
        <dbReference type="EMBL" id="SMC12316.1"/>
    </source>
</evidence>
<dbReference type="EMBL" id="FWXB01000007">
    <property type="protein sequence ID" value="SMC12316.1"/>
    <property type="molecule type" value="Genomic_DNA"/>
</dbReference>